<evidence type="ECO:0000256" key="1">
    <source>
        <dbReference type="SAM" id="MobiDB-lite"/>
    </source>
</evidence>
<proteinExistence type="predicted"/>
<accession>D0A1Y9</accession>
<dbReference type="AlphaFoldDB" id="D0A1Y9"/>
<feature type="compositionally biased region" description="Basic residues" evidence="1">
    <location>
        <begin position="96"/>
        <end position="113"/>
    </location>
</feature>
<sequence>MLLSFPPPFFSLFIHFTVNYCGGASPHPIHSRMAIPDVSSLSPLHTHTHEKRITTAAFIPFFFAFLIEFPFFFFTGIIDIHRCVKCASSPREQRSLQKKNTKKKWKKERKKSVVSRGSGAQLKVKPKAISFFFFK</sequence>
<organism evidence="3 4">
    <name type="scientific">Trypanosoma brucei gambiense (strain MHOM/CI/86/DAL972)</name>
    <dbReference type="NCBI Taxonomy" id="679716"/>
    <lineage>
        <taxon>Eukaryota</taxon>
        <taxon>Discoba</taxon>
        <taxon>Euglenozoa</taxon>
        <taxon>Kinetoplastea</taxon>
        <taxon>Metakinetoplastina</taxon>
        <taxon>Trypanosomatida</taxon>
        <taxon>Trypanosomatidae</taxon>
        <taxon>Trypanosoma</taxon>
    </lineage>
</organism>
<protein>
    <submittedName>
        <fullName evidence="3">Uncharacterized protein</fullName>
    </submittedName>
</protein>
<evidence type="ECO:0000313" key="3">
    <source>
        <dbReference type="EMBL" id="CBH15282.1"/>
    </source>
</evidence>
<feature type="region of interest" description="Disordered" evidence="1">
    <location>
        <begin position="92"/>
        <end position="119"/>
    </location>
</feature>
<keyword evidence="2" id="KW-1133">Transmembrane helix</keyword>
<dbReference type="GeneID" id="23865435"/>
<gene>
    <name evidence="3" type="ORF">TbgDal_X3670</name>
</gene>
<reference evidence="4" key="1">
    <citation type="journal article" date="2010" name="PLoS Negl. Trop. Dis.">
        <title>The genome sequence of Trypanosoma brucei gambiense, causative agent of chronic human african trypanosomiasis.</title>
        <authorList>
            <person name="Jackson A.P."/>
            <person name="Sanders M."/>
            <person name="Berry A."/>
            <person name="McQuillan J."/>
            <person name="Aslett M.A."/>
            <person name="Quail M.A."/>
            <person name="Chukualim B."/>
            <person name="Capewell P."/>
            <person name="MacLeod A."/>
            <person name="Melville S.E."/>
            <person name="Gibson W."/>
            <person name="Barry J.D."/>
            <person name="Berriman M."/>
            <person name="Hertz-Fowler C."/>
        </authorList>
    </citation>
    <scope>NUCLEOTIDE SEQUENCE [LARGE SCALE GENOMIC DNA]</scope>
    <source>
        <strain evidence="4">MHOM/CI/86/DAL972</strain>
    </source>
</reference>
<dbReference type="RefSeq" id="XP_011777547.1">
    <property type="nucleotide sequence ID" value="XM_011779245.1"/>
</dbReference>
<name>D0A1Y9_TRYB9</name>
<evidence type="ECO:0000313" key="4">
    <source>
        <dbReference type="Proteomes" id="UP000002316"/>
    </source>
</evidence>
<keyword evidence="2" id="KW-0812">Transmembrane</keyword>
<dbReference type="Proteomes" id="UP000002316">
    <property type="component" value="Chromosome 10"/>
</dbReference>
<dbReference type="EMBL" id="FN554973">
    <property type="protein sequence ID" value="CBH15282.1"/>
    <property type="molecule type" value="Genomic_DNA"/>
</dbReference>
<evidence type="ECO:0000256" key="2">
    <source>
        <dbReference type="SAM" id="Phobius"/>
    </source>
</evidence>
<keyword evidence="2" id="KW-0472">Membrane</keyword>
<feature type="transmembrane region" description="Helical" evidence="2">
    <location>
        <begin position="57"/>
        <end position="78"/>
    </location>
</feature>
<dbReference type="KEGG" id="tbg:TbgDal_X3670"/>